<reference evidence="1" key="1">
    <citation type="journal article" date="2020" name="Nature">
        <title>Giant virus diversity and host interactions through global metagenomics.</title>
        <authorList>
            <person name="Schulz F."/>
            <person name="Roux S."/>
            <person name="Paez-Espino D."/>
            <person name="Jungbluth S."/>
            <person name="Walsh D.A."/>
            <person name="Denef V.J."/>
            <person name="McMahon K.D."/>
            <person name="Konstantinidis K.T."/>
            <person name="Eloe-Fadrosh E.A."/>
            <person name="Kyrpides N.C."/>
            <person name="Woyke T."/>
        </authorList>
    </citation>
    <scope>NUCLEOTIDE SEQUENCE</scope>
    <source>
        <strain evidence="1">GVMAG-M-3300023184-18</strain>
    </source>
</reference>
<organism evidence="1">
    <name type="scientific">viral metagenome</name>
    <dbReference type="NCBI Taxonomy" id="1070528"/>
    <lineage>
        <taxon>unclassified sequences</taxon>
        <taxon>metagenomes</taxon>
        <taxon>organismal metagenomes</taxon>
    </lineage>
</organism>
<name>A0A6C0I2D5_9ZZZZ</name>
<evidence type="ECO:0000313" key="1">
    <source>
        <dbReference type="EMBL" id="QHT86949.1"/>
    </source>
</evidence>
<dbReference type="AlphaFoldDB" id="A0A6C0I2D5"/>
<sequence>MPVKENNAPKLSSSYLTQKAAGYMLAAGNAVKSENKSSSSKNKSSNKK</sequence>
<dbReference type="EMBL" id="MN740078">
    <property type="protein sequence ID" value="QHT86949.1"/>
    <property type="molecule type" value="Genomic_DNA"/>
</dbReference>
<protein>
    <submittedName>
        <fullName evidence="1">Uncharacterized protein</fullName>
    </submittedName>
</protein>
<accession>A0A6C0I2D5</accession>
<proteinExistence type="predicted"/>